<proteinExistence type="inferred from homology"/>
<dbReference type="SUPFAM" id="SSF52518">
    <property type="entry name" value="Thiamin diphosphate-binding fold (THDP-binding)"/>
    <property type="match status" value="1"/>
</dbReference>
<keyword evidence="8" id="KW-0809">Transit peptide</keyword>
<keyword evidence="12" id="KW-0324">Glycolysis</keyword>
<dbReference type="OMA" id="QAPYSIC"/>
<dbReference type="PANTHER" id="PTHR23152">
    <property type="entry name" value="2-OXOGLUTARATE DEHYDROGENASE"/>
    <property type="match status" value="1"/>
</dbReference>
<comment type="subcellular location">
    <subcellularLocation>
        <location evidence="3">Mitochondrion</location>
    </subcellularLocation>
</comment>
<keyword evidence="7" id="KW-0460">Magnesium</keyword>
<evidence type="ECO:0000256" key="11">
    <source>
        <dbReference type="ARBA" id="ARBA00023128"/>
    </source>
</evidence>
<evidence type="ECO:0000256" key="7">
    <source>
        <dbReference type="ARBA" id="ARBA00022842"/>
    </source>
</evidence>
<dbReference type="AlphaFoldDB" id="A0A915K7A0"/>
<feature type="domain" description="Transketolase-like pyrimidine-binding" evidence="14">
    <location>
        <begin position="72"/>
        <end position="285"/>
    </location>
</feature>
<dbReference type="GO" id="GO:0006096">
    <property type="term" value="P:glycolytic process"/>
    <property type="evidence" value="ECO:0007669"/>
    <property type="project" value="UniProtKB-KW"/>
</dbReference>
<dbReference type="GO" id="GO:0045252">
    <property type="term" value="C:oxoglutarate dehydrogenase complex"/>
    <property type="evidence" value="ECO:0007669"/>
    <property type="project" value="TreeGrafter"/>
</dbReference>
<dbReference type="InterPro" id="IPR005475">
    <property type="entry name" value="Transketolase-like_Pyr-bd"/>
</dbReference>
<dbReference type="WBParaSite" id="nRc.2.0.1.t34581-RA">
    <property type="protein sequence ID" value="nRc.2.0.1.t34581-RA"/>
    <property type="gene ID" value="nRc.2.0.1.g34581"/>
</dbReference>
<keyword evidence="6" id="KW-0479">Metal-binding</keyword>
<dbReference type="InterPro" id="IPR011603">
    <property type="entry name" value="2oxoglutarate_DH_E1"/>
</dbReference>
<evidence type="ECO:0000313" key="15">
    <source>
        <dbReference type="Proteomes" id="UP000887565"/>
    </source>
</evidence>
<organism evidence="15 16">
    <name type="scientific">Romanomermis culicivorax</name>
    <name type="common">Nematode worm</name>
    <dbReference type="NCBI Taxonomy" id="13658"/>
    <lineage>
        <taxon>Eukaryota</taxon>
        <taxon>Metazoa</taxon>
        <taxon>Ecdysozoa</taxon>
        <taxon>Nematoda</taxon>
        <taxon>Enoplea</taxon>
        <taxon>Dorylaimia</taxon>
        <taxon>Mermithida</taxon>
        <taxon>Mermithoidea</taxon>
        <taxon>Mermithidae</taxon>
        <taxon>Romanomermis</taxon>
    </lineage>
</organism>
<accession>A0A915K7A0</accession>
<evidence type="ECO:0000313" key="16">
    <source>
        <dbReference type="WBParaSite" id="nRc.2.0.1.t34581-RA"/>
    </source>
</evidence>
<evidence type="ECO:0000256" key="2">
    <source>
        <dbReference type="ARBA" id="ARBA00001964"/>
    </source>
</evidence>
<dbReference type="GO" id="GO:0006099">
    <property type="term" value="P:tricarboxylic acid cycle"/>
    <property type="evidence" value="ECO:0007669"/>
    <property type="project" value="TreeGrafter"/>
</dbReference>
<evidence type="ECO:0000256" key="1">
    <source>
        <dbReference type="ARBA" id="ARBA00001946"/>
    </source>
</evidence>
<protein>
    <recommendedName>
        <fullName evidence="5">oxoglutarate dehydrogenase (succinyl-transferring)</fullName>
        <ecNumber evidence="5">1.2.4.2</ecNumber>
    </recommendedName>
    <alternativeName>
        <fullName evidence="13">Alpha-ketoglutarate dehydrogenase</fullName>
    </alternativeName>
</protein>
<dbReference type="InterPro" id="IPR042179">
    <property type="entry name" value="KGD_C_sf"/>
</dbReference>
<dbReference type="Gene3D" id="3.40.50.12470">
    <property type="match status" value="1"/>
</dbReference>
<dbReference type="PANTHER" id="PTHR23152:SF4">
    <property type="entry name" value="2-OXOADIPATE DEHYDROGENASE COMPLEX COMPONENT E1"/>
    <property type="match status" value="1"/>
</dbReference>
<dbReference type="Proteomes" id="UP000887565">
    <property type="component" value="Unplaced"/>
</dbReference>
<dbReference type="EC" id="1.2.4.2" evidence="5"/>
<evidence type="ECO:0000256" key="10">
    <source>
        <dbReference type="ARBA" id="ARBA00023052"/>
    </source>
</evidence>
<name>A0A915K7A0_ROMCU</name>
<keyword evidence="10" id="KW-0786">Thiamine pyrophosphate</keyword>
<dbReference type="InterPro" id="IPR031717">
    <property type="entry name" value="ODO-1/KGD_C"/>
</dbReference>
<dbReference type="Gene3D" id="3.40.50.11610">
    <property type="entry name" value="Multifunctional 2-oxoglutarate metabolism enzyme, C-terminal domain"/>
    <property type="match status" value="1"/>
</dbReference>
<comment type="cofactor">
    <cofactor evidence="2">
        <name>thiamine diphosphate</name>
        <dbReference type="ChEBI" id="CHEBI:58937"/>
    </cofactor>
</comment>
<keyword evidence="9" id="KW-0560">Oxidoreductase</keyword>
<keyword evidence="15" id="KW-1185">Reference proteome</keyword>
<dbReference type="Pfam" id="PF16870">
    <property type="entry name" value="OxoGdeHyase_C"/>
    <property type="match status" value="1"/>
</dbReference>
<comment type="cofactor">
    <cofactor evidence="1">
        <name>Mg(2+)</name>
        <dbReference type="ChEBI" id="CHEBI:18420"/>
    </cofactor>
</comment>
<sequence>MNVIHNRDWLDSPWDDFFKHRDPLRIKSTGVSENVLQRIGHAMSTVPDGYSIHPGLARTLRGRAEMLARKTTDWALGEAFAFGSLLCDGIHVRLSGQDCERGTFSHRHHVLHDQKIDKRTYVPLNHLGVKQAPYSICNSSLSEYAVLGFELGYSMTKPDSLVLWEAQFGDFANTGQCVIDQFISSGQTKWIRQSGLVLLLPHGLEGMGPEHSSARPERFLQMCNDDEEHKIPESPTFVAQQLYDANWIVANCTTPANFFHILRRQVAMSFRKPLVILTPKSLLRHPEARSPISEYLQETSFQRMIFEPQPANPERVERLIFCSGKIYYELAKERDVHLPKDKILIQRLEQISPFPYDLVKKIAKLYPNAELVWSQEEHKNNGAWTYVQPRFQTALGGRTVKYAGRMPAASPATGNKFQHLHEQRSVIASSLNIHPSELKTAPIK</sequence>
<evidence type="ECO:0000256" key="6">
    <source>
        <dbReference type="ARBA" id="ARBA00022723"/>
    </source>
</evidence>
<evidence type="ECO:0000259" key="14">
    <source>
        <dbReference type="SMART" id="SM00861"/>
    </source>
</evidence>
<dbReference type="InterPro" id="IPR029061">
    <property type="entry name" value="THDP-binding"/>
</dbReference>
<evidence type="ECO:0000256" key="5">
    <source>
        <dbReference type="ARBA" id="ARBA00012280"/>
    </source>
</evidence>
<dbReference type="Pfam" id="PF02779">
    <property type="entry name" value="Transket_pyr"/>
    <property type="match status" value="1"/>
</dbReference>
<dbReference type="GO" id="GO:0005739">
    <property type="term" value="C:mitochondrion"/>
    <property type="evidence" value="ECO:0007669"/>
    <property type="project" value="UniProtKB-SubCell"/>
</dbReference>
<evidence type="ECO:0000256" key="13">
    <source>
        <dbReference type="ARBA" id="ARBA00030680"/>
    </source>
</evidence>
<evidence type="ECO:0000256" key="3">
    <source>
        <dbReference type="ARBA" id="ARBA00004173"/>
    </source>
</evidence>
<comment type="similarity">
    <text evidence="4">Belongs to the alpha-ketoglutarate dehydrogenase family.</text>
</comment>
<reference evidence="16" key="1">
    <citation type="submission" date="2022-11" db="UniProtKB">
        <authorList>
            <consortium name="WormBaseParasite"/>
        </authorList>
    </citation>
    <scope>IDENTIFICATION</scope>
</reference>
<evidence type="ECO:0000256" key="8">
    <source>
        <dbReference type="ARBA" id="ARBA00022946"/>
    </source>
</evidence>
<dbReference type="FunFam" id="3.40.50.12470:FF:000007">
    <property type="entry name" value="2-oxoglutarate dehydrogenase e1 mitochondrial"/>
    <property type="match status" value="1"/>
</dbReference>
<evidence type="ECO:0000256" key="4">
    <source>
        <dbReference type="ARBA" id="ARBA00006936"/>
    </source>
</evidence>
<dbReference type="GO" id="GO:0046872">
    <property type="term" value="F:metal ion binding"/>
    <property type="evidence" value="ECO:0007669"/>
    <property type="project" value="UniProtKB-KW"/>
</dbReference>
<evidence type="ECO:0000256" key="9">
    <source>
        <dbReference type="ARBA" id="ARBA00023002"/>
    </source>
</evidence>
<dbReference type="GO" id="GO:0004591">
    <property type="term" value="F:oxoglutarate dehydrogenase (succinyl-transferring) activity"/>
    <property type="evidence" value="ECO:0007669"/>
    <property type="project" value="UniProtKB-EC"/>
</dbReference>
<dbReference type="GO" id="GO:0030976">
    <property type="term" value="F:thiamine pyrophosphate binding"/>
    <property type="evidence" value="ECO:0007669"/>
    <property type="project" value="InterPro"/>
</dbReference>
<keyword evidence="11" id="KW-0496">Mitochondrion</keyword>
<dbReference type="SMART" id="SM00861">
    <property type="entry name" value="Transket_pyr"/>
    <property type="match status" value="1"/>
</dbReference>
<evidence type="ECO:0000256" key="12">
    <source>
        <dbReference type="ARBA" id="ARBA00023152"/>
    </source>
</evidence>